<comment type="function">
    <text evidence="8">Required for a late step of 50S ribosomal subunit assembly. Has GTPase activity.</text>
</comment>
<evidence type="ECO:0000256" key="5">
    <source>
        <dbReference type="ARBA" id="ARBA00022801"/>
    </source>
</evidence>
<feature type="binding site" evidence="9">
    <location>
        <begin position="116"/>
        <end position="117"/>
    </location>
    <ligand>
        <name>GTP</name>
        <dbReference type="ChEBI" id="CHEBI:37565"/>
    </ligand>
</feature>
<dbReference type="PANTHER" id="PTHR45782">
    <property type="entry name" value="MITOCHONDRIAL RIBOSOME-ASSOCIATED GTPASE 1"/>
    <property type="match status" value="1"/>
</dbReference>
<feature type="domain" description="CP-type G" evidence="11">
    <location>
        <begin position="40"/>
        <end position="208"/>
    </location>
</feature>
<evidence type="ECO:0000256" key="8">
    <source>
        <dbReference type="PIRNR" id="PIRNR006230"/>
    </source>
</evidence>
<evidence type="ECO:0000256" key="4">
    <source>
        <dbReference type="ARBA" id="ARBA00022741"/>
    </source>
</evidence>
<dbReference type="CDD" id="cd01856">
    <property type="entry name" value="YlqF"/>
    <property type="match status" value="1"/>
</dbReference>
<dbReference type="Proteomes" id="UP000003823">
    <property type="component" value="Unassembled WGS sequence"/>
</dbReference>
<dbReference type="NCBIfam" id="TIGR03596">
    <property type="entry name" value="GTPase_YlqF"/>
    <property type="match status" value="1"/>
</dbReference>
<evidence type="ECO:0000313" key="13">
    <source>
        <dbReference type="Proteomes" id="UP000003823"/>
    </source>
</evidence>
<dbReference type="PIRSF" id="PIRSF006230">
    <property type="entry name" value="MG442"/>
    <property type="match status" value="1"/>
</dbReference>
<sequence length="312" mass="35613">MQRGNIYDRIDGKKENVFITFFLVGRGIIMATIQWFPGHMSKARRQVQENLKFVDFVTILVDARLPLSSQNPMLNKIVGDKPKLLILNKADLADPVMTKEWRQYFESQGIQTLAINSKEHVTVKVVTDAAKKLMADKIARQKERGIKIETLRTMIIGIPNAGKSTLMNRLAGKKIAVVGNKPGVTKGQQWLKTNKDLEILDTPGILWPKFEDDAVALKLALTGAIKDQLLPMDEVTIFGLNYFKKHYPDKLAERFKQMKIEEDAPVIIMDMTRALGFRDDYDRFYSLFVKEVRDGKLGNYTLDTLDDIDDDY</sequence>
<proteinExistence type="inferred from homology"/>
<feature type="binding site" evidence="9">
    <location>
        <position position="204"/>
    </location>
    <ligand>
        <name>GTP</name>
        <dbReference type="ChEBI" id="CHEBI:37565"/>
    </ligand>
</feature>
<dbReference type="FunFam" id="1.10.1580.10:FF:000003">
    <property type="entry name" value="Ribosome biogenesis GTPase A"/>
    <property type="match status" value="1"/>
</dbReference>
<keyword evidence="10" id="KW-0472">Membrane</keyword>
<dbReference type="Pfam" id="PF01926">
    <property type="entry name" value="MMR_HSR1"/>
    <property type="match status" value="1"/>
</dbReference>
<dbReference type="eggNOG" id="COG1161">
    <property type="taxonomic scope" value="Bacteria"/>
</dbReference>
<evidence type="ECO:0000256" key="6">
    <source>
        <dbReference type="ARBA" id="ARBA00022884"/>
    </source>
</evidence>
<dbReference type="HOGENOM" id="CLU_011106_1_0_9"/>
<feature type="transmembrane region" description="Helical" evidence="10">
    <location>
        <begin position="17"/>
        <end position="36"/>
    </location>
</feature>
<accession>E0PRE6</accession>
<evidence type="ECO:0000256" key="10">
    <source>
        <dbReference type="SAM" id="Phobius"/>
    </source>
</evidence>
<evidence type="ECO:0000256" key="7">
    <source>
        <dbReference type="ARBA" id="ARBA00023134"/>
    </source>
</evidence>
<keyword evidence="7 8" id="KW-0342">GTP-binding</keyword>
<reference evidence="12 13" key="1">
    <citation type="submission" date="2010-07" db="EMBL/GenBank/DDBJ databases">
        <authorList>
            <person name="Muzny D."/>
            <person name="Qin X."/>
            <person name="Deng J."/>
            <person name="Jiang H."/>
            <person name="Liu Y."/>
            <person name="Qu J."/>
            <person name="Song X.-Z."/>
            <person name="Zhang L."/>
            <person name="Thornton R."/>
            <person name="Coyle M."/>
            <person name="Francisco L."/>
            <person name="Jackson L."/>
            <person name="Javaid M."/>
            <person name="Korchina V."/>
            <person name="Kovar C."/>
            <person name="Mata R."/>
            <person name="Mathew T."/>
            <person name="Ngo R."/>
            <person name="Nguyen L."/>
            <person name="Nguyen N."/>
            <person name="Okwuonu G."/>
            <person name="Ongeri F."/>
            <person name="Pham C."/>
            <person name="Simmons D."/>
            <person name="Wilczek-Boney K."/>
            <person name="Hale W."/>
            <person name="Jakkamsetti A."/>
            <person name="Pham P."/>
            <person name="Ruth R."/>
            <person name="San Lucas F."/>
            <person name="Warren J."/>
            <person name="Zhang J."/>
            <person name="Zhao Z."/>
            <person name="Zhou C."/>
            <person name="Zhu D."/>
            <person name="Lee S."/>
            <person name="Bess C."/>
            <person name="Blankenburg K."/>
            <person name="Forbes L."/>
            <person name="Fu Q."/>
            <person name="Gubbala S."/>
            <person name="Hirani K."/>
            <person name="Jayaseelan J.C."/>
            <person name="Lara F."/>
            <person name="Munidasa M."/>
            <person name="Palculict T."/>
            <person name="Patil S."/>
            <person name="Pu L.-L."/>
            <person name="Saada N."/>
            <person name="Tang L."/>
            <person name="Weissenberger G."/>
            <person name="Zhu Y."/>
            <person name="Hemphill L."/>
            <person name="Shang Y."/>
            <person name="Youmans B."/>
            <person name="Ayvaz T."/>
            <person name="Ross M."/>
            <person name="Santibanez J."/>
            <person name="Aqrawi P."/>
            <person name="Gross S."/>
            <person name="Joshi V."/>
            <person name="Fowler G."/>
            <person name="Nazareth L."/>
            <person name="Reid J."/>
            <person name="Worley K."/>
            <person name="Petrosino J."/>
            <person name="Highlander S."/>
            <person name="Gibbs R."/>
        </authorList>
    </citation>
    <scope>NUCLEOTIDE SEQUENCE [LARGE SCALE GENOMIC DNA]</scope>
    <source>
        <strain evidence="12 13">ATCC 6249</strain>
    </source>
</reference>
<dbReference type="FunFam" id="3.40.50.300:FF:000590">
    <property type="entry name" value="Ribosome biogenesis GTPase A"/>
    <property type="match status" value="1"/>
</dbReference>
<evidence type="ECO:0000256" key="2">
    <source>
        <dbReference type="ARBA" id="ARBA00014898"/>
    </source>
</evidence>
<evidence type="ECO:0000256" key="3">
    <source>
        <dbReference type="ARBA" id="ARBA00022490"/>
    </source>
</evidence>
<dbReference type="GO" id="GO:0003924">
    <property type="term" value="F:GTPase activity"/>
    <property type="evidence" value="ECO:0007669"/>
    <property type="project" value="TreeGrafter"/>
</dbReference>
<dbReference type="GO" id="GO:0006412">
    <property type="term" value="P:translation"/>
    <property type="evidence" value="ECO:0007669"/>
    <property type="project" value="TreeGrafter"/>
</dbReference>
<evidence type="ECO:0000313" key="12">
    <source>
        <dbReference type="EMBL" id="EFM31697.1"/>
    </source>
</evidence>
<name>E0PRE6_STRMT</name>
<evidence type="ECO:0000256" key="1">
    <source>
        <dbReference type="ARBA" id="ARBA00004496"/>
    </source>
</evidence>
<evidence type="ECO:0000259" key="11">
    <source>
        <dbReference type="PROSITE" id="PS51721"/>
    </source>
</evidence>
<keyword evidence="6" id="KW-0694">RNA-binding</keyword>
<dbReference type="InterPro" id="IPR030378">
    <property type="entry name" value="G_CP_dom"/>
</dbReference>
<dbReference type="AlphaFoldDB" id="E0PRE6"/>
<dbReference type="GO" id="GO:0005737">
    <property type="term" value="C:cytoplasm"/>
    <property type="evidence" value="ECO:0007669"/>
    <property type="project" value="UniProtKB-SubCell"/>
</dbReference>
<evidence type="ECO:0000256" key="9">
    <source>
        <dbReference type="PIRSR" id="PIRSR006230-1"/>
    </source>
</evidence>
<protein>
    <recommendedName>
        <fullName evidence="2 8">Ribosome biogenesis GTPase A</fullName>
    </recommendedName>
</protein>
<keyword evidence="3 8" id="KW-0963">Cytoplasm</keyword>
<feature type="binding site" evidence="9">
    <location>
        <begin position="160"/>
        <end position="165"/>
    </location>
    <ligand>
        <name>GTP</name>
        <dbReference type="ChEBI" id="CHEBI:37565"/>
    </ligand>
</feature>
<feature type="binding site" evidence="9">
    <location>
        <begin position="88"/>
        <end position="91"/>
    </location>
    <ligand>
        <name>GTP</name>
        <dbReference type="ChEBI" id="CHEBI:37565"/>
    </ligand>
</feature>
<keyword evidence="10" id="KW-1133">Transmembrane helix</keyword>
<dbReference type="Gene3D" id="3.40.50.300">
    <property type="entry name" value="P-loop containing nucleotide triphosphate hydrolases"/>
    <property type="match status" value="1"/>
</dbReference>
<dbReference type="GO" id="GO:0003723">
    <property type="term" value="F:RNA binding"/>
    <property type="evidence" value="ECO:0007669"/>
    <property type="project" value="UniProtKB-KW"/>
</dbReference>
<gene>
    <name evidence="12" type="primary">ylqF</name>
    <name evidence="12" type="ORF">HMPREF8571_1067</name>
</gene>
<dbReference type="InterPro" id="IPR006073">
    <property type="entry name" value="GTP-bd"/>
</dbReference>
<comment type="similarity">
    <text evidence="8">Belongs to the TRAFAC class YlqF/YawG GTPase family. MTG1 subfamily.</text>
</comment>
<organism evidence="12 13">
    <name type="scientific">Streptococcus mitis ATCC 6249</name>
    <dbReference type="NCBI Taxonomy" id="864567"/>
    <lineage>
        <taxon>Bacteria</taxon>
        <taxon>Bacillati</taxon>
        <taxon>Bacillota</taxon>
        <taxon>Bacilli</taxon>
        <taxon>Lactobacillales</taxon>
        <taxon>Streptococcaceae</taxon>
        <taxon>Streptococcus</taxon>
        <taxon>Streptococcus mitis group</taxon>
    </lineage>
</organism>
<comment type="caution">
    <text evidence="12">The sequence shown here is derived from an EMBL/GenBank/DDBJ whole genome shotgun (WGS) entry which is preliminary data.</text>
</comment>
<dbReference type="PROSITE" id="PS51721">
    <property type="entry name" value="G_CP"/>
    <property type="match status" value="1"/>
</dbReference>
<dbReference type="PANTHER" id="PTHR45782:SF4">
    <property type="entry name" value="MITOCHONDRIAL RIBOSOME-ASSOCIATED GTPASE 1"/>
    <property type="match status" value="1"/>
</dbReference>
<dbReference type="EMBL" id="AEEN01000012">
    <property type="protein sequence ID" value="EFM31697.1"/>
    <property type="molecule type" value="Genomic_DNA"/>
</dbReference>
<dbReference type="InterPro" id="IPR016478">
    <property type="entry name" value="GTPase_MTG1"/>
</dbReference>
<dbReference type="InterPro" id="IPR027417">
    <property type="entry name" value="P-loop_NTPase"/>
</dbReference>
<keyword evidence="4 8" id="KW-0547">Nucleotide-binding</keyword>
<dbReference type="InterPro" id="IPR023179">
    <property type="entry name" value="GTP-bd_ortho_bundle_sf"/>
</dbReference>
<dbReference type="InterPro" id="IPR019991">
    <property type="entry name" value="GTP-bd_ribosome_bgen"/>
</dbReference>
<dbReference type="SUPFAM" id="SSF52540">
    <property type="entry name" value="P-loop containing nucleoside triphosphate hydrolases"/>
    <property type="match status" value="1"/>
</dbReference>
<dbReference type="GO" id="GO:0005525">
    <property type="term" value="F:GTP binding"/>
    <property type="evidence" value="ECO:0007669"/>
    <property type="project" value="UniProtKB-KW"/>
</dbReference>
<dbReference type="Gene3D" id="1.10.1580.10">
    <property type="match status" value="1"/>
</dbReference>
<keyword evidence="5" id="KW-0378">Hydrolase</keyword>
<keyword evidence="10" id="KW-0812">Transmembrane</keyword>
<comment type="subcellular location">
    <subcellularLocation>
        <location evidence="1 8">Cytoplasm</location>
    </subcellularLocation>
</comment>
<dbReference type="PRINTS" id="PR00326">
    <property type="entry name" value="GTP1OBG"/>
</dbReference>